<accession>A0A147BLS7</accession>
<evidence type="ECO:0000313" key="2">
    <source>
        <dbReference type="EMBL" id="JAR91724.1"/>
    </source>
</evidence>
<feature type="non-terminal residue" evidence="2">
    <location>
        <position position="183"/>
    </location>
</feature>
<protein>
    <submittedName>
        <fullName evidence="2">Putative crack-1 is transposable element</fullName>
    </submittedName>
</protein>
<evidence type="ECO:0000256" key="1">
    <source>
        <dbReference type="SAM" id="Coils"/>
    </source>
</evidence>
<reference evidence="2" key="1">
    <citation type="journal article" date="2018" name="PLoS Negl. Trop. Dis.">
        <title>Sialome diversity of ticks revealed by RNAseq of single tick salivary glands.</title>
        <authorList>
            <person name="Perner J."/>
            <person name="Kropackova S."/>
            <person name="Kopacek P."/>
            <person name="Ribeiro J.M."/>
        </authorList>
    </citation>
    <scope>NUCLEOTIDE SEQUENCE</scope>
    <source>
        <strain evidence="2">Siblings of single egg batch collected in Ceske Budejovice</strain>
        <tissue evidence="2">Salivary glands</tissue>
    </source>
</reference>
<proteinExistence type="predicted"/>
<keyword evidence="1" id="KW-0175">Coiled coil</keyword>
<feature type="non-terminal residue" evidence="2">
    <location>
        <position position="1"/>
    </location>
</feature>
<dbReference type="AlphaFoldDB" id="A0A147BLS7"/>
<feature type="coiled-coil region" evidence="1">
    <location>
        <begin position="26"/>
        <end position="56"/>
    </location>
</feature>
<organism evidence="2">
    <name type="scientific">Ixodes ricinus</name>
    <name type="common">Common tick</name>
    <name type="synonym">Acarus ricinus</name>
    <dbReference type="NCBI Taxonomy" id="34613"/>
    <lineage>
        <taxon>Eukaryota</taxon>
        <taxon>Metazoa</taxon>
        <taxon>Ecdysozoa</taxon>
        <taxon>Arthropoda</taxon>
        <taxon>Chelicerata</taxon>
        <taxon>Arachnida</taxon>
        <taxon>Acari</taxon>
        <taxon>Parasitiformes</taxon>
        <taxon>Ixodida</taxon>
        <taxon>Ixodoidea</taxon>
        <taxon>Ixodidae</taxon>
        <taxon>Ixodinae</taxon>
        <taxon>Ixodes</taxon>
    </lineage>
</organism>
<sequence>LMSIKDTVDQIEKSVQLMSIQYGEVLKGMKEQSQEMTNLKKRMEKIEENKDSEEIRTLKKQVNSLEQYSRRQNLEIHGISQSANENILSKLNDLAEKLELPELTEREVEGLHRLPAKTGKVPAVLVRFVSRVTRDLLLEKRHYLKETRSNISFLDNLYPTNKKLLWLLKGKAEEKQYQFAWQK</sequence>
<name>A0A147BLS7_IXORI</name>
<dbReference type="EMBL" id="GEGO01003680">
    <property type="protein sequence ID" value="JAR91724.1"/>
    <property type="molecule type" value="Transcribed_RNA"/>
</dbReference>